<dbReference type="Proteomes" id="UP001321748">
    <property type="component" value="Chromosome"/>
</dbReference>
<dbReference type="InterPro" id="IPR051625">
    <property type="entry name" value="Signaling_Regulatory_Domain"/>
</dbReference>
<evidence type="ECO:0000259" key="4">
    <source>
        <dbReference type="Pfam" id="PF25390"/>
    </source>
</evidence>
<dbReference type="InterPro" id="IPR000408">
    <property type="entry name" value="Reg_chr_condens"/>
</dbReference>
<dbReference type="InterPro" id="IPR058923">
    <property type="entry name" value="RCC1-like_dom"/>
</dbReference>
<feature type="domain" description="RCC1-like" evidence="4">
    <location>
        <begin position="73"/>
        <end position="295"/>
    </location>
</feature>
<feature type="region of interest" description="Disordered" evidence="2">
    <location>
        <begin position="31"/>
        <end position="53"/>
    </location>
</feature>
<dbReference type="Pfam" id="PF13540">
    <property type="entry name" value="RCC1_2"/>
    <property type="match status" value="1"/>
</dbReference>
<dbReference type="PROSITE" id="PS00626">
    <property type="entry name" value="RCC1_2"/>
    <property type="match status" value="5"/>
</dbReference>
<dbReference type="PANTHER" id="PTHR22872">
    <property type="entry name" value="BTK-BINDING PROTEIN-RELATED"/>
    <property type="match status" value="1"/>
</dbReference>
<feature type="compositionally biased region" description="Polar residues" evidence="2">
    <location>
        <begin position="34"/>
        <end position="52"/>
    </location>
</feature>
<evidence type="ECO:0000313" key="5">
    <source>
        <dbReference type="EMBL" id="BDR54905.1"/>
    </source>
</evidence>
<proteinExistence type="predicted"/>
<evidence type="ECO:0000256" key="1">
    <source>
        <dbReference type="ARBA" id="ARBA00022737"/>
    </source>
</evidence>
<evidence type="ECO:0000256" key="2">
    <source>
        <dbReference type="SAM" id="MobiDB-lite"/>
    </source>
</evidence>
<gene>
    <name evidence="5" type="ORF">KIMH_10160</name>
</gene>
<dbReference type="Pfam" id="PF00415">
    <property type="entry name" value="RCC1"/>
    <property type="match status" value="3"/>
</dbReference>
<sequence>MRGFRTASAATLALALTILGGGVTLTARSAAANPAQNTTPSQLTRGSNTASETVDGFTLSTAKGPANADATATLTPPVPPSGVHFTQISAGSNHTVALGSDGNAYTWGKNNNGQLGDGTNTDRWTPVKVQQGALPAGAHYASISAGSNHTVALGSDGKAYTWGHNLYGQLGDGSTTDRWTPVKVQQGALPAGIRYSRISSGYNHTAAIGSDGKVYTWGWNTAGQLGDGSNTDRWTPVKVQQGALPAGTYYTSIDAGGWHTVALGSNNKAYAWGWNTAGQLGDGSNTDRWTPVTVQQGALPAGIRYSRISTGYNHTVAVGSDGNAYAWGDNQYGQLGDGSTSNRNLPVAGQQGALPAGTYYTSIDAGGWHTVAAGSDNNTYTWGWNTAGQLGDGTSTQRSLPVKAQQGALPAGARYTSISAGWEHAAALGSDSTAYTWGRNIDGQLGDGTNTQRDTPVQLLWGKYVINSVSFEGVSVSQKSVDANTGVWTMQVPQHNPGAINVTVDYRIDAIDNNGTVINPGSQTGNVTLRYEYKTAYIVHFNLGGASGTEPADQCVYLDDPQPIQYPTPTPSRSHHWLNGWADSAGKLWDFNTPVTANMTLTAKWEAYEFKLKPTGGPTTGGNNVSITAPEPPKGIRYTQISAGGAHAVALGSDGNAYTWGWNAYGQLGDGTTTSSSLPVKVLQGALPAGKHFTSINAADRFTVALDSDGNAYTWGWNAYGQLGDGTTTSRNQPVKVQQGALPAGEHYTSISAADGFTVALGSDGNAYAWGNNDSGRLGIGSIADRTLPVQVQPGALPVGEHFTSISAGYAHTAALASDGNAYTWGNNDSGRLGDGSTTDRWTPVKVQPGALPAGAHYTSISAGYAHTAALASDNNAYGWGNNENGRLGDGSILDRTLPVRVQPGALPAGEHYTSISAGYAHTAALASDNNAYGWGRNDFGRLGDGSDTDRWTPVKVQQGALPAGEHFTSINAGGARTVALGSDSNAYTSGMNSDGWLGDGTYISRNRPVQVGYQKLVVSGVKFDQTEASPAPSWDSGNSTWNTTAPAHTPGKITANIHWTLGSQPQDDYPLSYTYLMDMPQAGEIPGQRLGGVTILGLSLVAGLTAAGHRLSWKQTKEARHSALVG</sequence>
<dbReference type="RefSeq" id="WP_317642412.1">
    <property type="nucleotide sequence ID" value="NZ_AP026800.1"/>
</dbReference>
<evidence type="ECO:0000256" key="3">
    <source>
        <dbReference type="SAM" id="SignalP"/>
    </source>
</evidence>
<protein>
    <recommendedName>
        <fullName evidence="4">RCC1-like domain-containing protein</fullName>
    </recommendedName>
</protein>
<dbReference type="EMBL" id="AP026800">
    <property type="protein sequence ID" value="BDR54905.1"/>
    <property type="molecule type" value="Genomic_DNA"/>
</dbReference>
<dbReference type="Pfam" id="PF25390">
    <property type="entry name" value="WD40_RLD"/>
    <property type="match status" value="2"/>
</dbReference>
<keyword evidence="1" id="KW-0677">Repeat</keyword>
<evidence type="ECO:0000313" key="6">
    <source>
        <dbReference type="Proteomes" id="UP001321748"/>
    </source>
</evidence>
<name>A0ABM8BDT5_9BIFI</name>
<dbReference type="PRINTS" id="PR00633">
    <property type="entry name" value="RCCNDNSATION"/>
</dbReference>
<feature type="signal peptide" evidence="3">
    <location>
        <begin position="1"/>
        <end position="32"/>
    </location>
</feature>
<feature type="domain" description="RCC1-like" evidence="4">
    <location>
        <begin position="690"/>
        <end position="1013"/>
    </location>
</feature>
<dbReference type="InterPro" id="IPR009091">
    <property type="entry name" value="RCC1/BLIP-II"/>
</dbReference>
<organism evidence="5 6">
    <name type="scientific">Bombiscardovia apis</name>
    <dbReference type="NCBI Taxonomy" id="2932182"/>
    <lineage>
        <taxon>Bacteria</taxon>
        <taxon>Bacillati</taxon>
        <taxon>Actinomycetota</taxon>
        <taxon>Actinomycetes</taxon>
        <taxon>Bifidobacteriales</taxon>
        <taxon>Bifidobacteriaceae</taxon>
        <taxon>Bombiscardovia</taxon>
    </lineage>
</organism>
<dbReference type="Gene3D" id="2.130.10.30">
    <property type="entry name" value="Regulator of chromosome condensation 1/beta-lactamase-inhibitor protein II"/>
    <property type="match status" value="5"/>
</dbReference>
<dbReference type="SUPFAM" id="SSF50985">
    <property type="entry name" value="RCC1/BLIP-II"/>
    <property type="match status" value="3"/>
</dbReference>
<reference evidence="5 6" key="1">
    <citation type="journal article" date="2023" name="Microbiol. Spectr.">
        <title>Symbiosis of Carpenter Bees with Uncharacterized Lactic Acid Bacteria Showing NAD Auxotrophy.</title>
        <authorList>
            <person name="Kawasaki S."/>
            <person name="Ozawa K."/>
            <person name="Mori T."/>
            <person name="Yamamoto A."/>
            <person name="Ito M."/>
            <person name="Ohkuma M."/>
            <person name="Sakamoto M."/>
            <person name="Matsutani M."/>
        </authorList>
    </citation>
    <scope>NUCLEOTIDE SEQUENCE [LARGE SCALE GENOMIC DNA]</scope>
    <source>
        <strain evidence="5 6">KimH</strain>
    </source>
</reference>
<keyword evidence="6" id="KW-1185">Reference proteome</keyword>
<feature type="chain" id="PRO_5045515735" description="RCC1-like domain-containing protein" evidence="3">
    <location>
        <begin position="33"/>
        <end position="1127"/>
    </location>
</feature>
<dbReference type="PROSITE" id="PS50012">
    <property type="entry name" value="RCC1_3"/>
    <property type="match status" value="12"/>
</dbReference>
<keyword evidence="3" id="KW-0732">Signal</keyword>
<accession>A0ABM8BDT5</accession>